<dbReference type="AlphaFoldDB" id="A0A2U1LCT1"/>
<name>A0A2U1LCT1_ARTAN</name>
<dbReference type="InterPro" id="IPR044861">
    <property type="entry name" value="IPNS-like_FE2OG_OXY"/>
</dbReference>
<keyword evidence="4 6" id="KW-0560">Oxidoreductase</keyword>
<dbReference type="GO" id="GO:0046872">
    <property type="term" value="F:metal ion binding"/>
    <property type="evidence" value="ECO:0007669"/>
    <property type="project" value="UniProtKB-KW"/>
</dbReference>
<evidence type="ECO:0000256" key="2">
    <source>
        <dbReference type="ARBA" id="ARBA00022723"/>
    </source>
</evidence>
<evidence type="ECO:0000256" key="4">
    <source>
        <dbReference type="ARBA" id="ARBA00023002"/>
    </source>
</evidence>
<evidence type="ECO:0000313" key="9">
    <source>
        <dbReference type="Proteomes" id="UP000245207"/>
    </source>
</evidence>
<keyword evidence="9" id="KW-1185">Reference proteome</keyword>
<keyword evidence="8" id="KW-0223">Dioxygenase</keyword>
<comment type="caution">
    <text evidence="8">The sequence shown here is derived from an EMBL/GenBank/DDBJ whole genome shotgun (WGS) entry which is preliminary data.</text>
</comment>
<comment type="similarity">
    <text evidence="1 6">Belongs to the iron/ascorbate-dependent oxidoreductase family.</text>
</comment>
<keyword evidence="2 6" id="KW-0479">Metal-binding</keyword>
<evidence type="ECO:0000256" key="1">
    <source>
        <dbReference type="ARBA" id="ARBA00008056"/>
    </source>
</evidence>
<dbReference type="Gene3D" id="2.60.120.330">
    <property type="entry name" value="B-lactam Antibiotic, Isopenicillin N Synthase, Chain"/>
    <property type="match status" value="1"/>
</dbReference>
<dbReference type="EMBL" id="PKPP01010095">
    <property type="protein sequence ID" value="PWA46813.1"/>
    <property type="molecule type" value="Genomic_DNA"/>
</dbReference>
<dbReference type="Pfam" id="PF03171">
    <property type="entry name" value="2OG-FeII_Oxy"/>
    <property type="match status" value="1"/>
</dbReference>
<evidence type="ECO:0000256" key="6">
    <source>
        <dbReference type="RuleBase" id="RU003682"/>
    </source>
</evidence>
<evidence type="ECO:0000259" key="7">
    <source>
        <dbReference type="PROSITE" id="PS51471"/>
    </source>
</evidence>
<dbReference type="SUPFAM" id="SSF51197">
    <property type="entry name" value="Clavaminate synthase-like"/>
    <property type="match status" value="1"/>
</dbReference>
<evidence type="ECO:0000256" key="5">
    <source>
        <dbReference type="ARBA" id="ARBA00023004"/>
    </source>
</evidence>
<feature type="domain" description="Fe2OG dioxygenase" evidence="7">
    <location>
        <begin position="218"/>
        <end position="322"/>
    </location>
</feature>
<dbReference type="InterPro" id="IPR027443">
    <property type="entry name" value="IPNS-like_sf"/>
</dbReference>
<evidence type="ECO:0000256" key="3">
    <source>
        <dbReference type="ARBA" id="ARBA00022896"/>
    </source>
</evidence>
<organism evidence="8 9">
    <name type="scientific">Artemisia annua</name>
    <name type="common">Sweet wormwood</name>
    <dbReference type="NCBI Taxonomy" id="35608"/>
    <lineage>
        <taxon>Eukaryota</taxon>
        <taxon>Viridiplantae</taxon>
        <taxon>Streptophyta</taxon>
        <taxon>Embryophyta</taxon>
        <taxon>Tracheophyta</taxon>
        <taxon>Spermatophyta</taxon>
        <taxon>Magnoliopsida</taxon>
        <taxon>eudicotyledons</taxon>
        <taxon>Gunneridae</taxon>
        <taxon>Pentapetalae</taxon>
        <taxon>asterids</taxon>
        <taxon>campanulids</taxon>
        <taxon>Asterales</taxon>
        <taxon>Asteraceae</taxon>
        <taxon>Asteroideae</taxon>
        <taxon>Anthemideae</taxon>
        <taxon>Artemisiinae</taxon>
        <taxon>Artemisia</taxon>
    </lineage>
</organism>
<dbReference type="PROSITE" id="PS51471">
    <property type="entry name" value="FE2OG_OXY"/>
    <property type="match status" value="1"/>
</dbReference>
<dbReference type="FunFam" id="2.60.120.330:FF:000005">
    <property type="entry name" value="1-aminocyclopropane-1-carboxylate oxidase homolog 1"/>
    <property type="match status" value="1"/>
</dbReference>
<keyword evidence="3" id="KW-0847">Vitamin C</keyword>
<dbReference type="GO" id="GO:0051213">
    <property type="term" value="F:dioxygenase activity"/>
    <property type="evidence" value="ECO:0007669"/>
    <property type="project" value="UniProtKB-KW"/>
</dbReference>
<proteinExistence type="inferred from homology"/>
<accession>A0A2U1LCT1</accession>
<protein>
    <submittedName>
        <fullName evidence="8">Non-heme dioxygenase N-terminal domain-containing protein</fullName>
    </submittedName>
</protein>
<keyword evidence="5 6" id="KW-0408">Iron</keyword>
<evidence type="ECO:0000313" key="8">
    <source>
        <dbReference type="EMBL" id="PWA46813.1"/>
    </source>
</evidence>
<dbReference type="InterPro" id="IPR026992">
    <property type="entry name" value="DIOX_N"/>
</dbReference>
<dbReference type="PANTHER" id="PTHR10209:SF884">
    <property type="entry name" value="1-AMINOCYCLOPROPANE-1-CARBOXYLATE OXIDASE HOMOLOG 1-LIKE"/>
    <property type="match status" value="1"/>
</dbReference>
<dbReference type="GO" id="GO:0016705">
    <property type="term" value="F:oxidoreductase activity, acting on paired donors, with incorporation or reduction of molecular oxygen"/>
    <property type="evidence" value="ECO:0007669"/>
    <property type="project" value="UniProtKB-ARBA"/>
</dbReference>
<gene>
    <name evidence="8" type="ORF">CTI12_AA508170</name>
</gene>
<reference evidence="8 9" key="1">
    <citation type="journal article" date="2018" name="Mol. Plant">
        <title>The genome of Artemisia annua provides insight into the evolution of Asteraceae family and artemisinin biosynthesis.</title>
        <authorList>
            <person name="Shen Q."/>
            <person name="Zhang L."/>
            <person name="Liao Z."/>
            <person name="Wang S."/>
            <person name="Yan T."/>
            <person name="Shi P."/>
            <person name="Liu M."/>
            <person name="Fu X."/>
            <person name="Pan Q."/>
            <person name="Wang Y."/>
            <person name="Lv Z."/>
            <person name="Lu X."/>
            <person name="Zhang F."/>
            <person name="Jiang W."/>
            <person name="Ma Y."/>
            <person name="Chen M."/>
            <person name="Hao X."/>
            <person name="Li L."/>
            <person name="Tang Y."/>
            <person name="Lv G."/>
            <person name="Zhou Y."/>
            <person name="Sun X."/>
            <person name="Brodelius P.E."/>
            <person name="Rose J.K.C."/>
            <person name="Tang K."/>
        </authorList>
    </citation>
    <scope>NUCLEOTIDE SEQUENCE [LARGE SCALE GENOMIC DNA]</scope>
    <source>
        <strain evidence="9">cv. Huhao1</strain>
        <tissue evidence="8">Leaf</tissue>
    </source>
</reference>
<dbReference type="Pfam" id="PF14226">
    <property type="entry name" value="DIOX_N"/>
    <property type="match status" value="1"/>
</dbReference>
<dbReference type="Proteomes" id="UP000245207">
    <property type="component" value="Unassembled WGS sequence"/>
</dbReference>
<dbReference type="GO" id="GO:0031418">
    <property type="term" value="F:L-ascorbic acid binding"/>
    <property type="evidence" value="ECO:0007669"/>
    <property type="project" value="UniProtKB-KW"/>
</dbReference>
<sequence>MVLLSTSPFPQKYDRKAELTAFDEAKTGVKGLVEAGITEVPRIFHMPSPQNLNSNQESHSKLCPPTIDLEGIHEDPIKRKEVIKQVKDAFETWGCFQMVNHGIPLSILEEMMEGVKRFHEDDVEVRKQWYKRNGGGKRRVVYNTNFDLYTAPMANWRDTFYVTMAPNPPQPDELPPQCRDILLVYSSQMMKLSSCMFELISEALGLDPNHLGDMGCAEGLAVLGHYYPSCPQPELTLGTSPHSDTSLITILLQDHVGALQTLYQNQWTDIPPIPGALVVNAGDILQLITNDQFISAEHKVLAKKVGPRISVASNISTGLVETGKIFEPIKELLSEDNPAKYRGTTVTEYVNYYRKKGLDGISSLLHFKI</sequence>
<dbReference type="STRING" id="35608.A0A2U1LCT1"/>
<dbReference type="InterPro" id="IPR005123">
    <property type="entry name" value="Oxoglu/Fe-dep_dioxygenase_dom"/>
</dbReference>
<dbReference type="OrthoDB" id="288590at2759"/>
<dbReference type="PANTHER" id="PTHR10209">
    <property type="entry name" value="OXIDOREDUCTASE, 2OG-FE II OXYGENASE FAMILY PROTEIN"/>
    <property type="match status" value="1"/>
</dbReference>